<comment type="caution">
    <text evidence="2">The sequence shown here is derived from an EMBL/GenBank/DDBJ whole genome shotgun (WGS) entry which is preliminary data.</text>
</comment>
<reference evidence="2 3" key="1">
    <citation type="submission" date="2020-05" db="EMBL/GenBank/DDBJ databases">
        <title>Streptobacillus felis strain LHL191014123.</title>
        <authorList>
            <person name="Fawzy A."/>
            <person name="Rau J."/>
            <person name="Risse K."/>
            <person name="Schauerte N."/>
            <person name="Geiger C."/>
            <person name="Blom J."/>
            <person name="Imirzalioglu C."/>
            <person name="Falgenhauer J."/>
            <person name="Bach A."/>
            <person name="Herden C."/>
            <person name="Eisenberg T."/>
        </authorList>
    </citation>
    <scope>NUCLEOTIDE SEQUENCE [LARGE SCALE GENOMIC DNA]</scope>
    <source>
        <strain evidence="2 3">LHL191014123</strain>
    </source>
</reference>
<feature type="domain" description="RNA polymerase sigma-70 region 4" evidence="1">
    <location>
        <begin position="324"/>
        <end position="363"/>
    </location>
</feature>
<organism evidence="2 3">
    <name type="scientific">Streptobacillus felis</name>
    <dbReference type="NCBI Taxonomy" id="1384509"/>
    <lineage>
        <taxon>Bacteria</taxon>
        <taxon>Fusobacteriati</taxon>
        <taxon>Fusobacteriota</taxon>
        <taxon>Fusobacteriia</taxon>
        <taxon>Fusobacteriales</taxon>
        <taxon>Leptotrichiaceae</taxon>
        <taxon>Streptobacillus</taxon>
    </lineage>
</organism>
<sequence length="914" mass="109738">MINQLIHDIENFIKKNNFHFFIEEIYEEFKSYNKDSINIALEELKNIDKICIYNYGKTKIVYNNILQNKILDYKNAKNFFLTELNLNPKISKKLFKIDPLTLEEFSKLKNSNNFDNNEIKEIEVAINNLENSLKLATTFQHNLVEIYDISLKHILKKSSKLRYLNNIGIFTYSDFINTNLSPTMKKNVLIEIEKYIPIIENRNIIHSDFLSETLYYKYKEIYYTISKNKLNLIKNKIEIDGFNNFELLDLLFDEYYKSIKTCIKINRYLSKNKLSEKYSYLQFSYLNNIINSLIKNNDIFENEIENEITYFYSYKSILEKVIELDDKEKEIFTEKINGKTLQTIAETLNLTRERVRQILSKIIKTFYNNDYFIEENYSYLFQNYNIPRKAFETFKSTNGIITYNYLDLKYSKGKKEMRFAFSDNKIPKYIKEDLNIYFYRDYFNLGDDKIKIDRTSIIVYILKNLATDGIDFETLTELYNDVINHIPQNKITSKIINLGRGVINQLSDSKFILWNMGKFRYYNIDNNDYTELLDILNLEQYKDVEISTLKFLRDYPELMKKYDIRDQYELHNLLKKIYPSKYINYGRMPTLEFGQASRQKQVLDLLFETAPIHKDDLALEYEKIYGIEKPTFFSNYLHELNMFMENDILKIDYNFLSNYELKILKEKLTEDFYTTTDLKNIFYETFGYEENGKINPFTLNELNFKNYVGYVVSNKYNNIHNYIISLFKNNPLIDLSKIKLTNTTATYAEISKLKRNFEIVEYEYRKYININELNKRGVTKEKIKEYISHILSKLNKDEIFSIKYLRDKGYHYDIADNLPDYFYSSILTEMKDEIISRHSTKNILMMFNSDNTIKIIDVIIERIITDYNSLKIEDLISIIKEKYGLIFEKYKLEYNIIDNKNIFYDKENNIIQKY</sequence>
<accession>A0A7Z0PH63</accession>
<gene>
    <name evidence="2" type="ORF">HP397_03860</name>
</gene>
<dbReference type="AlphaFoldDB" id="A0A7Z0PH63"/>
<evidence type="ECO:0000313" key="3">
    <source>
        <dbReference type="Proteomes" id="UP000526184"/>
    </source>
</evidence>
<dbReference type="InterPro" id="IPR007630">
    <property type="entry name" value="RNA_pol_sigma70_r4"/>
</dbReference>
<dbReference type="GO" id="GO:0006352">
    <property type="term" value="P:DNA-templated transcription initiation"/>
    <property type="evidence" value="ECO:0007669"/>
    <property type="project" value="InterPro"/>
</dbReference>
<dbReference type="Pfam" id="PF04545">
    <property type="entry name" value="Sigma70_r4"/>
    <property type="match status" value="1"/>
</dbReference>
<dbReference type="EMBL" id="JABMKT010000017">
    <property type="protein sequence ID" value="NYV27955.1"/>
    <property type="molecule type" value="Genomic_DNA"/>
</dbReference>
<dbReference type="RefSeq" id="WP_180136074.1">
    <property type="nucleotide sequence ID" value="NZ_JABMKT010000017.1"/>
</dbReference>
<protein>
    <recommendedName>
        <fullName evidence="1">RNA polymerase sigma-70 region 4 domain-containing protein</fullName>
    </recommendedName>
</protein>
<keyword evidence="3" id="KW-1185">Reference proteome</keyword>
<dbReference type="Proteomes" id="UP000526184">
    <property type="component" value="Unassembled WGS sequence"/>
</dbReference>
<dbReference type="SUPFAM" id="SSF88659">
    <property type="entry name" value="Sigma3 and sigma4 domains of RNA polymerase sigma factors"/>
    <property type="match status" value="1"/>
</dbReference>
<dbReference type="GO" id="GO:0003700">
    <property type="term" value="F:DNA-binding transcription factor activity"/>
    <property type="evidence" value="ECO:0007669"/>
    <property type="project" value="InterPro"/>
</dbReference>
<evidence type="ECO:0000259" key="1">
    <source>
        <dbReference type="Pfam" id="PF04545"/>
    </source>
</evidence>
<name>A0A7Z0PH63_9FUSO</name>
<proteinExistence type="predicted"/>
<dbReference type="InterPro" id="IPR036388">
    <property type="entry name" value="WH-like_DNA-bd_sf"/>
</dbReference>
<dbReference type="InterPro" id="IPR013324">
    <property type="entry name" value="RNA_pol_sigma_r3/r4-like"/>
</dbReference>
<dbReference type="Gene3D" id="1.10.10.10">
    <property type="entry name" value="Winged helix-like DNA-binding domain superfamily/Winged helix DNA-binding domain"/>
    <property type="match status" value="1"/>
</dbReference>
<evidence type="ECO:0000313" key="2">
    <source>
        <dbReference type="EMBL" id="NYV27955.1"/>
    </source>
</evidence>
<dbReference type="CDD" id="cd06171">
    <property type="entry name" value="Sigma70_r4"/>
    <property type="match status" value="1"/>
</dbReference>